<dbReference type="Proteomes" id="UP000284842">
    <property type="component" value="Unassembled WGS sequence"/>
</dbReference>
<evidence type="ECO:0000256" key="5">
    <source>
        <dbReference type="RuleBase" id="RU000487"/>
    </source>
</evidence>
<feature type="transmembrane region" description="Helical" evidence="7">
    <location>
        <begin position="456"/>
        <end position="478"/>
    </location>
</feature>
<dbReference type="CDD" id="cd06178">
    <property type="entry name" value="MFS_unc93-like"/>
    <property type="match status" value="1"/>
</dbReference>
<feature type="transmembrane region" description="Helical" evidence="7">
    <location>
        <begin position="89"/>
        <end position="105"/>
    </location>
</feature>
<feature type="transmembrane region" description="Helical" evidence="7">
    <location>
        <begin position="52"/>
        <end position="69"/>
    </location>
</feature>
<dbReference type="InParanoid" id="A0A409Y914"/>
<feature type="transmembrane region" description="Helical" evidence="7">
    <location>
        <begin position="211"/>
        <end position="229"/>
    </location>
</feature>
<reference evidence="8 9" key="1">
    <citation type="journal article" date="2018" name="Evol. Lett.">
        <title>Horizontal gene cluster transfer increased hallucinogenic mushroom diversity.</title>
        <authorList>
            <person name="Reynolds H.T."/>
            <person name="Vijayakumar V."/>
            <person name="Gluck-Thaler E."/>
            <person name="Korotkin H.B."/>
            <person name="Matheny P.B."/>
            <person name="Slot J.C."/>
        </authorList>
    </citation>
    <scope>NUCLEOTIDE SEQUENCE [LARGE SCALE GENOMIC DNA]</scope>
    <source>
        <strain evidence="8 9">2629</strain>
    </source>
</reference>
<dbReference type="InterPro" id="IPR004000">
    <property type="entry name" value="Actin"/>
</dbReference>
<feature type="transmembrane region" description="Helical" evidence="7">
    <location>
        <begin position="397"/>
        <end position="418"/>
    </location>
</feature>
<protein>
    <submittedName>
        <fullName evidence="8">Uncharacterized protein</fullName>
    </submittedName>
</protein>
<proteinExistence type="inferred from homology"/>
<keyword evidence="9" id="KW-1185">Reference proteome</keyword>
<dbReference type="STRING" id="181874.A0A409Y914"/>
<dbReference type="FunCoup" id="A0A409Y914">
    <property type="interactions" value="295"/>
</dbReference>
<dbReference type="PANTHER" id="PTHR23294">
    <property type="entry name" value="ET TRANSLATION PRODUCT-RELATED"/>
    <property type="match status" value="1"/>
</dbReference>
<feature type="transmembrane region" description="Helical" evidence="7">
    <location>
        <begin position="266"/>
        <end position="283"/>
    </location>
</feature>
<comment type="similarity">
    <text evidence="5">Belongs to the actin family.</text>
</comment>
<feature type="transmembrane region" description="Helical" evidence="7">
    <location>
        <begin position="112"/>
        <end position="131"/>
    </location>
</feature>
<feature type="transmembrane region" description="Helical" evidence="7">
    <location>
        <begin position="303"/>
        <end position="320"/>
    </location>
</feature>
<dbReference type="Pfam" id="PF05978">
    <property type="entry name" value="UNC-93"/>
    <property type="match status" value="1"/>
</dbReference>
<feature type="transmembrane region" description="Helical" evidence="7">
    <location>
        <begin position="137"/>
        <end position="157"/>
    </location>
</feature>
<dbReference type="InterPro" id="IPR043129">
    <property type="entry name" value="ATPase_NBD"/>
</dbReference>
<dbReference type="AlphaFoldDB" id="A0A409Y914"/>
<dbReference type="SMART" id="SM00268">
    <property type="entry name" value="ACTIN"/>
    <property type="match status" value="1"/>
</dbReference>
<dbReference type="PANTHER" id="PTHR23294:SF59">
    <property type="entry name" value="UNC93-LIKE PROTEIN C922.05C"/>
    <property type="match status" value="1"/>
</dbReference>
<accession>A0A409Y914</accession>
<feature type="region of interest" description="Disordered" evidence="6">
    <location>
        <begin position="1"/>
        <end position="24"/>
    </location>
</feature>
<sequence>MYRGMATSDHNTGPDTKEMGYTSGTSNDSLVKAVYERPTGLAGLYSHPITQVTMLGFVCFMCPGLFNALNGLGAGGQVDSATSANANAALYSTFAVSAFFAGSINNKLGSRLTLLLGSTGYALYIGSYLAMNIHPNAGAFVIAAGAILGICAGLLWTAQGSLMLAYPTEIQKGRFISIFWSIFNLGGVVGAAVSLGLNFHSEANAVGNGTYIAFLVLTLIGVIIPLFMVSPDKMIRTDGTRVTTPRHPSWKVELYGLYVSLKTDPMIILLFPMFFASNWFYTWQFNNYNGAIFNIRTRSLNNLVYWMSQIAGSVIIGFVLDSKKLGRRARAFSGWTILFAMVWIVHIWAFFYQRYITHLSALRLTSMVADQEIKSRDYTRASVLKLDFTDSSYPAKVWLYIFCGTLDAMWQITVYWIMGAMSNDPKKLAYFTGFYKSIQSAGAAGVWRADAVKLPFMNIFLSTWVLLVAGLIFALPMIHLRVKETTDLEDETIYEINDYHVLASSSSAMDSEQEHKNIVRLPPNYLPNPPPAAPSYDNFRDKQTPIIIDNGSTNFRWGFGSSTEPFTNLNTVAKHKERKTNKPLLLFGDAIDAESGARSQAKTPWEGDVLLNFDALENALDYAFIHLGIDTPTVDHPVLMTERLCSPLHSRSLTSELMFELYGVPSLAYSVDGIMSFYQNHQPPANQPFSANGVVVSFNTASTSVIPILRGKGILSLAKRIPWGPSQASDYILKLIQLKYPNFPTRVTTPQTNWMLHNFCEVATDFPALLKRLQDPLKLRESEVVVQFPFTLPVAEEKTEEELARIAEKRKEQGRKLQEIAAKNRIEKLQKKENDYQALMNLRDSKGTEPRKEWISRLQSEGLDDEAALDSLIKKLETDLKRARKKEAGEADDEPLQEPSFPLLDVPDAELDEEGLKEKKKQKLMKANVDARARARKEKEREREEKEREDRREEEEREADLGGWSRKLRQEQEALISKIKDRARRKAALNDRKSAAAQARMKNIASLAADDRVPKAKKRKGNDEDRFGADDADWQIYRKINTAAPSSDEEDDLAQLQVVEQKLLTYDPTFTNQHTHASLASQRSALISAFRPVYEEGDVEGSTRIHLSTERWRVCEAFFSPGMAGVDSAGLGEVIQNLIPSFIEPRSRPGTLDYPEDRRQCIQNIFLTGSASRFPGLPERLHSILQSLLPPGSPINIVRAENPSLDAWKGMAAFSRTPEFARVGVTRAEYDEYGPERIKKWWGGNWNAATIPLSASSARNGDKMEVD</sequence>
<keyword evidence="2 7" id="KW-0812">Transmembrane</keyword>
<gene>
    <name evidence="8" type="ORF">CVT24_005178</name>
</gene>
<dbReference type="InterPro" id="IPR036259">
    <property type="entry name" value="MFS_trans_sf"/>
</dbReference>
<feature type="region of interest" description="Disordered" evidence="6">
    <location>
        <begin position="884"/>
        <end position="967"/>
    </location>
</feature>
<keyword evidence="4 7" id="KW-0472">Membrane</keyword>
<evidence type="ECO:0000256" key="6">
    <source>
        <dbReference type="SAM" id="MobiDB-lite"/>
    </source>
</evidence>
<dbReference type="Gene3D" id="1.20.1250.20">
    <property type="entry name" value="MFS general substrate transporter like domains"/>
    <property type="match status" value="1"/>
</dbReference>
<feature type="transmembrane region" description="Helical" evidence="7">
    <location>
        <begin position="178"/>
        <end position="199"/>
    </location>
</feature>
<dbReference type="EMBL" id="NHTK01001352">
    <property type="protein sequence ID" value="PPQ99602.1"/>
    <property type="molecule type" value="Genomic_DNA"/>
</dbReference>
<dbReference type="InterPro" id="IPR010291">
    <property type="entry name" value="Ion_channel_UNC-93"/>
</dbReference>
<dbReference type="InterPro" id="IPR051617">
    <property type="entry name" value="UNC-93-like_regulator"/>
</dbReference>
<keyword evidence="3 7" id="KW-1133">Transmembrane helix</keyword>
<feature type="region of interest" description="Disordered" evidence="6">
    <location>
        <begin position="1006"/>
        <end position="1028"/>
    </location>
</feature>
<dbReference type="Gene3D" id="3.90.640.10">
    <property type="entry name" value="Actin, Chain A, domain 4"/>
    <property type="match status" value="2"/>
</dbReference>
<feature type="transmembrane region" description="Helical" evidence="7">
    <location>
        <begin position="332"/>
        <end position="352"/>
    </location>
</feature>
<comment type="caution">
    <text evidence="8">The sequence shown here is derived from an EMBL/GenBank/DDBJ whole genome shotgun (WGS) entry which is preliminary data.</text>
</comment>
<evidence type="ECO:0000256" key="4">
    <source>
        <dbReference type="ARBA" id="ARBA00023136"/>
    </source>
</evidence>
<evidence type="ECO:0000256" key="3">
    <source>
        <dbReference type="ARBA" id="ARBA00022989"/>
    </source>
</evidence>
<dbReference type="Gene3D" id="3.30.420.40">
    <property type="match status" value="4"/>
</dbReference>
<comment type="subcellular location">
    <subcellularLocation>
        <location evidence="1">Membrane</location>
        <topology evidence="1">Multi-pass membrane protein</topology>
    </subcellularLocation>
</comment>
<evidence type="ECO:0000256" key="1">
    <source>
        <dbReference type="ARBA" id="ARBA00004141"/>
    </source>
</evidence>
<dbReference type="FunFam" id="3.30.420.40:FF:000058">
    <property type="entry name" value="Putative actin-related protein 5"/>
    <property type="match status" value="1"/>
</dbReference>
<organism evidence="8 9">
    <name type="scientific">Panaeolus cyanescens</name>
    <dbReference type="NCBI Taxonomy" id="181874"/>
    <lineage>
        <taxon>Eukaryota</taxon>
        <taxon>Fungi</taxon>
        <taxon>Dikarya</taxon>
        <taxon>Basidiomycota</taxon>
        <taxon>Agaricomycotina</taxon>
        <taxon>Agaricomycetes</taxon>
        <taxon>Agaricomycetidae</taxon>
        <taxon>Agaricales</taxon>
        <taxon>Agaricineae</taxon>
        <taxon>Galeropsidaceae</taxon>
        <taxon>Panaeolus</taxon>
    </lineage>
</organism>
<evidence type="ECO:0000313" key="8">
    <source>
        <dbReference type="EMBL" id="PPQ99602.1"/>
    </source>
</evidence>
<dbReference type="SUPFAM" id="SSF53067">
    <property type="entry name" value="Actin-like ATPase domain"/>
    <property type="match status" value="2"/>
</dbReference>
<dbReference type="Pfam" id="PF00022">
    <property type="entry name" value="Actin"/>
    <property type="match status" value="2"/>
</dbReference>
<evidence type="ECO:0000313" key="9">
    <source>
        <dbReference type="Proteomes" id="UP000284842"/>
    </source>
</evidence>
<dbReference type="GO" id="GO:0016020">
    <property type="term" value="C:membrane"/>
    <property type="evidence" value="ECO:0007669"/>
    <property type="project" value="UniProtKB-SubCell"/>
</dbReference>
<feature type="compositionally biased region" description="Basic and acidic residues" evidence="6">
    <location>
        <begin position="929"/>
        <end position="951"/>
    </location>
</feature>
<evidence type="ECO:0000256" key="2">
    <source>
        <dbReference type="ARBA" id="ARBA00022692"/>
    </source>
</evidence>
<dbReference type="OrthoDB" id="7340501at2759"/>
<name>A0A409Y914_9AGAR</name>
<evidence type="ECO:0000256" key="7">
    <source>
        <dbReference type="SAM" id="Phobius"/>
    </source>
</evidence>
<dbReference type="SUPFAM" id="SSF103473">
    <property type="entry name" value="MFS general substrate transporter"/>
    <property type="match status" value="1"/>
</dbReference>